<proteinExistence type="predicted"/>
<feature type="transmembrane region" description="Helical" evidence="1">
    <location>
        <begin position="57"/>
        <end position="79"/>
    </location>
</feature>
<organism evidence="2">
    <name type="scientific">Listeria phage LMTA-34</name>
    <dbReference type="NCBI Taxonomy" id="1486397"/>
    <lineage>
        <taxon>Viruses</taxon>
        <taxon>Duplodnaviria</taxon>
        <taxon>Heunggongvirae</taxon>
        <taxon>Uroviricota</taxon>
        <taxon>Caudoviricetes</taxon>
        <taxon>Herelleviridae</taxon>
        <taxon>Jasinskavirinae</taxon>
        <taxon>Pecentumvirus</taxon>
        <taxon>Pecentumvirus LMTA34</taxon>
    </lineage>
</organism>
<keyword evidence="1" id="KW-1133">Transmembrane helix</keyword>
<name>A0A076G609_9CAUD</name>
<dbReference type="EMBL" id="KJ668716">
    <property type="protein sequence ID" value="AII27420.1"/>
    <property type="molecule type" value="Genomic_DNA"/>
</dbReference>
<evidence type="ECO:0000256" key="1">
    <source>
        <dbReference type="SAM" id="Phobius"/>
    </source>
</evidence>
<keyword evidence="1" id="KW-0812">Transmembrane</keyword>
<feature type="transmembrane region" description="Helical" evidence="1">
    <location>
        <begin position="6"/>
        <end position="24"/>
    </location>
</feature>
<keyword evidence="1" id="KW-0472">Membrane</keyword>
<protein>
    <submittedName>
        <fullName evidence="2">Uncharacterized protein</fullName>
    </submittedName>
</protein>
<feature type="transmembrane region" description="Helical" evidence="1">
    <location>
        <begin position="31"/>
        <end position="51"/>
    </location>
</feature>
<accession>A0A076G609</accession>
<evidence type="ECO:0000313" key="2">
    <source>
        <dbReference type="EMBL" id="AII27420.1"/>
    </source>
</evidence>
<reference evidence="2" key="1">
    <citation type="submission" date="2014-04" db="EMBL/GenBank/DDBJ databases">
        <title>Genome sequencing of lytic Listeria phages.</title>
        <authorList>
            <person name="Woolston J."/>
            <person name="Rajanna C."/>
            <person name="Abuladze T."/>
            <person name="Li M."/>
            <person name="Anderson B."/>
            <person name="Sulakvelidze A."/>
        </authorList>
    </citation>
    <scope>NUCLEOTIDE SEQUENCE</scope>
</reference>
<sequence length="85" mass="9245">MFVLNGLLCTLLVLMNLVGAIALNADKQTKLIVGIIQVVFMTMCLVLYITIIGVSIVILPFGVLFAICGATALFNLLTFNKEEIR</sequence>